<keyword evidence="2" id="KW-1185">Reference proteome</keyword>
<sequence length="73" mass="8054">MGKLSGPVISCLVIMSKGLFELACRSLNIPADTLITLGRLVLDNISFKYFKFGAERAKISARFQVTSEVTTRE</sequence>
<reference evidence="1" key="1">
    <citation type="journal article" date="2023" name="G3 (Bethesda)">
        <title>A reference genome for the long-term kleptoplast-retaining sea slug Elysia crispata morphotype clarki.</title>
        <authorList>
            <person name="Eastman K.E."/>
            <person name="Pendleton A.L."/>
            <person name="Shaikh M.A."/>
            <person name="Suttiyut T."/>
            <person name="Ogas R."/>
            <person name="Tomko P."/>
            <person name="Gavelis G."/>
            <person name="Widhalm J.R."/>
            <person name="Wisecaver J.H."/>
        </authorList>
    </citation>
    <scope>NUCLEOTIDE SEQUENCE</scope>
    <source>
        <strain evidence="1">ECLA1</strain>
    </source>
</reference>
<gene>
    <name evidence="1" type="ORF">RRG08_056466</name>
</gene>
<dbReference type="Proteomes" id="UP001283361">
    <property type="component" value="Unassembled WGS sequence"/>
</dbReference>
<comment type="caution">
    <text evidence="1">The sequence shown here is derived from an EMBL/GenBank/DDBJ whole genome shotgun (WGS) entry which is preliminary data.</text>
</comment>
<proteinExistence type="predicted"/>
<evidence type="ECO:0000313" key="1">
    <source>
        <dbReference type="EMBL" id="KAK3706247.1"/>
    </source>
</evidence>
<evidence type="ECO:0000313" key="2">
    <source>
        <dbReference type="Proteomes" id="UP001283361"/>
    </source>
</evidence>
<dbReference type="EMBL" id="JAWDGP010007748">
    <property type="protein sequence ID" value="KAK3706247.1"/>
    <property type="molecule type" value="Genomic_DNA"/>
</dbReference>
<accession>A0AAE0XRR3</accession>
<dbReference type="AlphaFoldDB" id="A0AAE0XRR3"/>
<name>A0AAE0XRR3_9GAST</name>
<protein>
    <submittedName>
        <fullName evidence="1">Uncharacterized protein</fullName>
    </submittedName>
</protein>
<organism evidence="1 2">
    <name type="scientific">Elysia crispata</name>
    <name type="common">lettuce slug</name>
    <dbReference type="NCBI Taxonomy" id="231223"/>
    <lineage>
        <taxon>Eukaryota</taxon>
        <taxon>Metazoa</taxon>
        <taxon>Spiralia</taxon>
        <taxon>Lophotrochozoa</taxon>
        <taxon>Mollusca</taxon>
        <taxon>Gastropoda</taxon>
        <taxon>Heterobranchia</taxon>
        <taxon>Euthyneura</taxon>
        <taxon>Panpulmonata</taxon>
        <taxon>Sacoglossa</taxon>
        <taxon>Placobranchoidea</taxon>
        <taxon>Plakobranchidae</taxon>
        <taxon>Elysia</taxon>
    </lineage>
</organism>